<feature type="transmembrane region" description="Helical" evidence="1">
    <location>
        <begin position="379"/>
        <end position="397"/>
    </location>
</feature>
<feature type="transmembrane region" description="Helical" evidence="1">
    <location>
        <begin position="404"/>
        <end position="423"/>
    </location>
</feature>
<feature type="transmembrane region" description="Helical" evidence="1">
    <location>
        <begin position="228"/>
        <end position="248"/>
    </location>
</feature>
<evidence type="ECO:0000256" key="1">
    <source>
        <dbReference type="SAM" id="Phobius"/>
    </source>
</evidence>
<dbReference type="Proteomes" id="UP000179233">
    <property type="component" value="Unassembled WGS sequence"/>
</dbReference>
<dbReference type="Pfam" id="PF10131">
    <property type="entry name" value="PTPS_related"/>
    <property type="match status" value="1"/>
</dbReference>
<feature type="domain" description="Membrane protein 6-pyruvoyl-tetrahydropterin synthase-related" evidence="2">
    <location>
        <begin position="91"/>
        <end position="428"/>
    </location>
</feature>
<dbReference type="SUPFAM" id="SSF52266">
    <property type="entry name" value="SGNH hydrolase"/>
    <property type="match status" value="1"/>
</dbReference>
<reference evidence="3 4" key="1">
    <citation type="journal article" date="2016" name="Nat. Commun.">
        <title>Thousands of microbial genomes shed light on interconnected biogeochemical processes in an aquifer system.</title>
        <authorList>
            <person name="Anantharaman K."/>
            <person name="Brown C.T."/>
            <person name="Hug L.A."/>
            <person name="Sharon I."/>
            <person name="Castelle C.J."/>
            <person name="Probst A.J."/>
            <person name="Thomas B.C."/>
            <person name="Singh A."/>
            <person name="Wilkins M.J."/>
            <person name="Karaoz U."/>
            <person name="Brodie E.L."/>
            <person name="Williams K.H."/>
            <person name="Hubbard S.S."/>
            <person name="Banfield J.F."/>
        </authorList>
    </citation>
    <scope>NUCLEOTIDE SEQUENCE [LARGE SCALE GENOMIC DNA]</scope>
</reference>
<feature type="transmembrane region" description="Helical" evidence="1">
    <location>
        <begin position="84"/>
        <end position="103"/>
    </location>
</feature>
<feature type="transmembrane region" description="Helical" evidence="1">
    <location>
        <begin position="305"/>
        <end position="331"/>
    </location>
</feature>
<organism evidence="3 4">
    <name type="scientific">Candidatus Chisholmbacteria bacterium RIFCSPHIGHO2_01_FULL_52_32</name>
    <dbReference type="NCBI Taxonomy" id="1797591"/>
    <lineage>
        <taxon>Bacteria</taxon>
        <taxon>Candidatus Chisholmiibacteriota</taxon>
    </lineage>
</organism>
<sequence>MEKSHFKKNPGIRSPNINLTHLAILLVVALALLSPLLLPGFPQTHDGDQHFVRTAHFFHAVKEGNLLPSWAGTLNSGFGSPVFLYNWLLLYYLSIPFLLLNIPVVSTIKLLITASFFLSVLGFFLWVKFLYNSRSAFVASLFYLTSPYHLYNIYTRGAFGEVMALSLLPWLFFSISRQLFSGVFKYFLATTALLVMLILAHNPTALVAIPLLAAYSLVLSWKSREKTVHVFLTIPLALFLTAFFWLPAAVEMPYTKLPQAVASLYESHFLEADRFGTPQKATELTITTFPQLSPTKPFLLPLFRITYILFSLVSAVGIAQVAAATIAIFIVTKNRNNNQNRKVELFFIATFIIAFFLATSPSAPIWRLIPILPPLLYPWRLHGIASLAAALLSATLIRTPRKTRVALIALLAATAILLVTRALPAQKTFPTFTDASLVRSQESTDSTGVYLPRWAPALSDLPSQPPQDIAFVKDGKLETLLMERGVSRLRFRVKSKKATEIIVNTFFFPGWEGFIDRIPTQVSPSGQGNIAISIPEGETEVELRFTKTEIRKTAIAVTNLTLLALGIGVIFRVLSRVNNKKRLGAVLMLILTTILGSEAATRLVIGDSFATTCFKRDQILHHIPKLNGTCSYSDPHSSEAKVNVRFSSVGTRGEEITIPKPLDTYRILLLGDSTTAAINVNYEDAFGEKLERLLQLTFPNKTIEVVNAGVPSYSGLLEYLYLRERGLTLEPDLVITNFNSTDVHDDARYFHLANIAPDGTVLTVSEITPDTPLIKKLHWAIFNRSRLYGHHLQFWLIGLKDRLLPQKPLVQTTEKTEFGQYEADFLVALREDVRPNYQAIWHWPRKSLKLLHALTKKHNIPLVISLFPFPLQVNGREWISRERMGFELGKTYSTRDLEMMESLAKEEGIPVVNSVEAFRNSQEFPLFFPEDIHFTPAGHAVFAQTIATYLLEHRRQLGLPPTPQL</sequence>
<keyword evidence="1" id="KW-1133">Transmembrane helix</keyword>
<dbReference type="EMBL" id="MHCJ01000007">
    <property type="protein sequence ID" value="OGY17679.1"/>
    <property type="molecule type" value="Genomic_DNA"/>
</dbReference>
<dbReference type="Gene3D" id="3.40.50.1110">
    <property type="entry name" value="SGNH hydrolase"/>
    <property type="match status" value="1"/>
</dbReference>
<feature type="transmembrane region" description="Helical" evidence="1">
    <location>
        <begin position="110"/>
        <end position="131"/>
    </location>
</feature>
<evidence type="ECO:0000259" key="2">
    <source>
        <dbReference type="Pfam" id="PF10131"/>
    </source>
</evidence>
<keyword evidence="1" id="KW-0812">Transmembrane</keyword>
<dbReference type="AlphaFoldDB" id="A0A1G1VQK1"/>
<evidence type="ECO:0000313" key="3">
    <source>
        <dbReference type="EMBL" id="OGY17679.1"/>
    </source>
</evidence>
<feature type="transmembrane region" description="Helical" evidence="1">
    <location>
        <begin position="586"/>
        <end position="605"/>
    </location>
</feature>
<name>A0A1G1VQK1_9BACT</name>
<feature type="transmembrane region" description="Helical" evidence="1">
    <location>
        <begin position="554"/>
        <end position="574"/>
    </location>
</feature>
<feature type="transmembrane region" description="Helical" evidence="1">
    <location>
        <begin position="343"/>
        <end position="359"/>
    </location>
</feature>
<keyword evidence="1" id="KW-0472">Membrane</keyword>
<comment type="caution">
    <text evidence="3">The sequence shown here is derived from an EMBL/GenBank/DDBJ whole genome shotgun (WGS) entry which is preliminary data.</text>
</comment>
<gene>
    <name evidence="3" type="ORF">A2786_05735</name>
</gene>
<feature type="transmembrane region" description="Helical" evidence="1">
    <location>
        <begin position="205"/>
        <end position="221"/>
    </location>
</feature>
<protein>
    <recommendedName>
        <fullName evidence="2">Membrane protein 6-pyruvoyl-tetrahydropterin synthase-related domain-containing protein</fullName>
    </recommendedName>
</protein>
<accession>A0A1G1VQK1</accession>
<feature type="transmembrane region" description="Helical" evidence="1">
    <location>
        <begin position="21"/>
        <end position="41"/>
    </location>
</feature>
<feature type="transmembrane region" description="Helical" evidence="1">
    <location>
        <begin position="151"/>
        <end position="172"/>
    </location>
</feature>
<dbReference type="InterPro" id="IPR018776">
    <property type="entry name" value="Membrane_prot_PTPS-rel_domain"/>
</dbReference>
<proteinExistence type="predicted"/>
<dbReference type="InterPro" id="IPR036514">
    <property type="entry name" value="SGNH_hydro_sf"/>
</dbReference>
<evidence type="ECO:0000313" key="4">
    <source>
        <dbReference type="Proteomes" id="UP000179233"/>
    </source>
</evidence>
<feature type="transmembrane region" description="Helical" evidence="1">
    <location>
        <begin position="179"/>
        <end position="199"/>
    </location>
</feature>